<dbReference type="Gene3D" id="3.40.50.620">
    <property type="entry name" value="HUPs"/>
    <property type="match status" value="1"/>
</dbReference>
<evidence type="ECO:0000256" key="2">
    <source>
        <dbReference type="ARBA" id="ARBA00022642"/>
    </source>
</evidence>
<evidence type="ECO:0000256" key="4">
    <source>
        <dbReference type="ARBA" id="ARBA00022695"/>
    </source>
</evidence>
<evidence type="ECO:0000259" key="8">
    <source>
        <dbReference type="Pfam" id="PF01467"/>
    </source>
</evidence>
<keyword evidence="2" id="KW-0662">Pyridine nucleotide biosynthesis</keyword>
<dbReference type="UniPathway" id="UPA00253"/>
<comment type="pathway">
    <text evidence="1">Cofactor biosynthesis; NAD(+) biosynthesis.</text>
</comment>
<sequence length="191" mass="22273">MRSVTIFGGTFDPIHYAHLIIAQDILEKIGTQKLLFLPTLDPPHKKSFAPFPDRVNMVNLATRGNPRFQCSDIEKRLPGPSYTINILRAIKKESEISNISFIIGMDSAVEFKTWKDPDDLLEEFEIVVIPRPFYTKEDVLPRFKKKMNFLNTRKIEISSTEIRERIRKGKKIKYLIPDSVIDYIEKKDLYK</sequence>
<accession>X1FXV1</accession>
<evidence type="ECO:0000256" key="6">
    <source>
        <dbReference type="ARBA" id="ARBA00022840"/>
    </source>
</evidence>
<dbReference type="GO" id="GO:0009435">
    <property type="term" value="P:NAD+ biosynthetic process"/>
    <property type="evidence" value="ECO:0007669"/>
    <property type="project" value="UniProtKB-UniPathway"/>
</dbReference>
<dbReference type="AlphaFoldDB" id="X1FXV1"/>
<dbReference type="EMBL" id="BARU01000020">
    <property type="protein sequence ID" value="GAH25593.1"/>
    <property type="molecule type" value="Genomic_DNA"/>
</dbReference>
<dbReference type="NCBIfam" id="TIGR00125">
    <property type="entry name" value="cyt_tran_rel"/>
    <property type="match status" value="1"/>
</dbReference>
<dbReference type="PANTHER" id="PTHR39321">
    <property type="entry name" value="NICOTINATE-NUCLEOTIDE ADENYLYLTRANSFERASE-RELATED"/>
    <property type="match status" value="1"/>
</dbReference>
<dbReference type="NCBIfam" id="TIGR00482">
    <property type="entry name" value="nicotinate (nicotinamide) nucleotide adenylyltransferase"/>
    <property type="match status" value="1"/>
</dbReference>
<dbReference type="GO" id="GO:0005524">
    <property type="term" value="F:ATP binding"/>
    <property type="evidence" value="ECO:0007669"/>
    <property type="project" value="UniProtKB-KW"/>
</dbReference>
<dbReference type="PANTHER" id="PTHR39321:SF3">
    <property type="entry name" value="PHOSPHOPANTETHEINE ADENYLYLTRANSFERASE"/>
    <property type="match status" value="1"/>
</dbReference>
<dbReference type="CDD" id="cd02165">
    <property type="entry name" value="NMNAT"/>
    <property type="match status" value="1"/>
</dbReference>
<dbReference type="GO" id="GO:0070566">
    <property type="term" value="F:adenylyltransferase activity"/>
    <property type="evidence" value="ECO:0007669"/>
    <property type="project" value="UniProtKB-ARBA"/>
</dbReference>
<keyword evidence="5" id="KW-0547">Nucleotide-binding</keyword>
<gene>
    <name evidence="9" type="ORF">S03H2_00195</name>
</gene>
<dbReference type="InterPro" id="IPR005248">
    <property type="entry name" value="NadD/NMNAT"/>
</dbReference>
<keyword evidence="4" id="KW-0548">Nucleotidyltransferase</keyword>
<feature type="domain" description="Cytidyltransferase-like" evidence="8">
    <location>
        <begin position="6"/>
        <end position="165"/>
    </location>
</feature>
<evidence type="ECO:0000256" key="7">
    <source>
        <dbReference type="ARBA" id="ARBA00023027"/>
    </source>
</evidence>
<evidence type="ECO:0000256" key="3">
    <source>
        <dbReference type="ARBA" id="ARBA00022679"/>
    </source>
</evidence>
<dbReference type="NCBIfam" id="NF000840">
    <property type="entry name" value="PRK00071.1-3"/>
    <property type="match status" value="1"/>
</dbReference>
<dbReference type="InterPro" id="IPR004821">
    <property type="entry name" value="Cyt_trans-like"/>
</dbReference>
<evidence type="ECO:0000256" key="5">
    <source>
        <dbReference type="ARBA" id="ARBA00022741"/>
    </source>
</evidence>
<dbReference type="Pfam" id="PF01467">
    <property type="entry name" value="CTP_transf_like"/>
    <property type="match status" value="1"/>
</dbReference>
<comment type="caution">
    <text evidence="9">The sequence shown here is derived from an EMBL/GenBank/DDBJ whole genome shotgun (WGS) entry which is preliminary data.</text>
</comment>
<organism evidence="9">
    <name type="scientific">marine sediment metagenome</name>
    <dbReference type="NCBI Taxonomy" id="412755"/>
    <lineage>
        <taxon>unclassified sequences</taxon>
        <taxon>metagenomes</taxon>
        <taxon>ecological metagenomes</taxon>
    </lineage>
</organism>
<name>X1FXV1_9ZZZZ</name>
<keyword evidence="6" id="KW-0067">ATP-binding</keyword>
<proteinExistence type="inferred from homology"/>
<reference evidence="9" key="1">
    <citation type="journal article" date="2014" name="Front. Microbiol.">
        <title>High frequency of phylogenetically diverse reductive dehalogenase-homologous genes in deep subseafloor sedimentary metagenomes.</title>
        <authorList>
            <person name="Kawai M."/>
            <person name="Futagami T."/>
            <person name="Toyoda A."/>
            <person name="Takaki Y."/>
            <person name="Nishi S."/>
            <person name="Hori S."/>
            <person name="Arai W."/>
            <person name="Tsubouchi T."/>
            <person name="Morono Y."/>
            <person name="Uchiyama I."/>
            <person name="Ito T."/>
            <person name="Fujiyama A."/>
            <person name="Inagaki F."/>
            <person name="Takami H."/>
        </authorList>
    </citation>
    <scope>NUCLEOTIDE SEQUENCE</scope>
    <source>
        <strain evidence="9">Expedition CK06-06</strain>
    </source>
</reference>
<dbReference type="SUPFAM" id="SSF52374">
    <property type="entry name" value="Nucleotidylyl transferase"/>
    <property type="match status" value="1"/>
</dbReference>
<dbReference type="InterPro" id="IPR014729">
    <property type="entry name" value="Rossmann-like_a/b/a_fold"/>
</dbReference>
<keyword evidence="3" id="KW-0808">Transferase</keyword>
<dbReference type="HAMAP" id="MF_00244">
    <property type="entry name" value="NaMN_adenylyltr"/>
    <property type="match status" value="1"/>
</dbReference>
<keyword evidence="7" id="KW-0520">NAD</keyword>
<evidence type="ECO:0000313" key="9">
    <source>
        <dbReference type="EMBL" id="GAH25593.1"/>
    </source>
</evidence>
<evidence type="ECO:0000256" key="1">
    <source>
        <dbReference type="ARBA" id="ARBA00004790"/>
    </source>
</evidence>
<protein>
    <recommendedName>
        <fullName evidence="8">Cytidyltransferase-like domain-containing protein</fullName>
    </recommendedName>
</protein>